<sequence length="270" mass="28655">MTKRTIPAIAATALLLPAAAAQAHATLQPKAQTAGAFTVVNVRVPNERDDASTTKVRVELPDGIYSVSYAAQARWRVTVRKSRLANPVQTADGPITERVSSVTFTGTGRGLGRIAPGQFKEFPLSLKLPDRLGSTLAFPAYQTYSDGEVVKWTGAPGSDRPAPTLSLAAPPTATTAHSPVRSRTPRPGSTAGRVRTVKVRFGEAVVAGLITVSRGPTALKPARSGLQPSDHAVLRARFARPLAPGRYTVSWRARADDGHSETGSWSFTVR</sequence>
<feature type="region of interest" description="Disordered" evidence="3">
    <location>
        <begin position="154"/>
        <end position="193"/>
    </location>
</feature>
<accession>A0A9E7C2H3</accession>
<proteinExistence type="predicted"/>
<keyword evidence="2" id="KW-0186">Copper</keyword>
<dbReference type="SUPFAM" id="SSF81296">
    <property type="entry name" value="E set domains"/>
    <property type="match status" value="1"/>
</dbReference>
<evidence type="ECO:0000256" key="2">
    <source>
        <dbReference type="ARBA" id="ARBA00023008"/>
    </source>
</evidence>
<dbReference type="Pfam" id="PF04234">
    <property type="entry name" value="CopC"/>
    <property type="match status" value="1"/>
</dbReference>
<reference evidence="7" key="1">
    <citation type="journal article" date="2022" name="Int. J. Syst. Evol. Microbiol.">
        <title>Pseudomonas aegrilactucae sp. nov. and Pseudomonas morbosilactucae sp. nov., pathogens causing bacterial rot of lettuce in Japan.</title>
        <authorList>
            <person name="Sawada H."/>
            <person name="Fujikawa T."/>
            <person name="Satou M."/>
        </authorList>
    </citation>
    <scope>NUCLEOTIDE SEQUENCE</scope>
    <source>
        <strain evidence="7">0166_1</strain>
    </source>
</reference>
<dbReference type="KEGG" id="sbae:DSM104329_04874"/>
<evidence type="ECO:0000313" key="8">
    <source>
        <dbReference type="Proteomes" id="UP001162834"/>
    </source>
</evidence>
<evidence type="ECO:0000259" key="5">
    <source>
        <dbReference type="Pfam" id="PF04234"/>
    </source>
</evidence>
<evidence type="ECO:0000256" key="3">
    <source>
        <dbReference type="SAM" id="MobiDB-lite"/>
    </source>
</evidence>
<dbReference type="Proteomes" id="UP001162834">
    <property type="component" value="Chromosome"/>
</dbReference>
<evidence type="ECO:0000256" key="4">
    <source>
        <dbReference type="SAM" id="SignalP"/>
    </source>
</evidence>
<dbReference type="Gene3D" id="2.60.40.1220">
    <property type="match status" value="1"/>
</dbReference>
<evidence type="ECO:0000256" key="1">
    <source>
        <dbReference type="ARBA" id="ARBA00022729"/>
    </source>
</evidence>
<evidence type="ECO:0000313" key="7">
    <source>
        <dbReference type="EMBL" id="UGS38446.1"/>
    </source>
</evidence>
<organism evidence="7 8">
    <name type="scientific">Capillimicrobium parvum</name>
    <dbReference type="NCBI Taxonomy" id="2884022"/>
    <lineage>
        <taxon>Bacteria</taxon>
        <taxon>Bacillati</taxon>
        <taxon>Actinomycetota</taxon>
        <taxon>Thermoleophilia</taxon>
        <taxon>Solirubrobacterales</taxon>
        <taxon>Capillimicrobiaceae</taxon>
        <taxon>Capillimicrobium</taxon>
    </lineage>
</organism>
<dbReference type="InterPro" id="IPR014756">
    <property type="entry name" value="Ig_E-set"/>
</dbReference>
<dbReference type="GO" id="GO:0042597">
    <property type="term" value="C:periplasmic space"/>
    <property type="evidence" value="ECO:0007669"/>
    <property type="project" value="InterPro"/>
</dbReference>
<gene>
    <name evidence="7" type="ORF">DSM104329_04874</name>
</gene>
<dbReference type="AlphaFoldDB" id="A0A9E7C2H3"/>
<name>A0A9E7C2H3_9ACTN</name>
<feature type="signal peptide" evidence="4">
    <location>
        <begin position="1"/>
        <end position="23"/>
    </location>
</feature>
<keyword evidence="8" id="KW-1185">Reference proteome</keyword>
<protein>
    <recommendedName>
        <fullName evidence="9">DUF1775 domain-containing protein</fullName>
    </recommendedName>
</protein>
<dbReference type="InterPro" id="IPR012533">
    <property type="entry name" value="YcnI-copper_dom"/>
</dbReference>
<dbReference type="CDD" id="cd08545">
    <property type="entry name" value="YcnI_like"/>
    <property type="match status" value="1"/>
</dbReference>
<keyword evidence="1 4" id="KW-0732">Signal</keyword>
<dbReference type="GO" id="GO:0005507">
    <property type="term" value="F:copper ion binding"/>
    <property type="evidence" value="ECO:0007669"/>
    <property type="project" value="InterPro"/>
</dbReference>
<dbReference type="InterPro" id="IPR038507">
    <property type="entry name" value="YcnI-like_sf"/>
</dbReference>
<evidence type="ECO:0008006" key="9">
    <source>
        <dbReference type="Google" id="ProtNLM"/>
    </source>
</evidence>
<dbReference type="Pfam" id="PF07987">
    <property type="entry name" value="DUF1775"/>
    <property type="match status" value="1"/>
</dbReference>
<feature type="domain" description="CopC" evidence="5">
    <location>
        <begin position="177"/>
        <end position="269"/>
    </location>
</feature>
<dbReference type="InterPro" id="IPR007348">
    <property type="entry name" value="CopC_dom"/>
</dbReference>
<dbReference type="EMBL" id="CP087164">
    <property type="protein sequence ID" value="UGS38446.1"/>
    <property type="molecule type" value="Genomic_DNA"/>
</dbReference>
<dbReference type="GO" id="GO:0046688">
    <property type="term" value="P:response to copper ion"/>
    <property type="evidence" value="ECO:0007669"/>
    <property type="project" value="InterPro"/>
</dbReference>
<dbReference type="Gene3D" id="2.60.40.2230">
    <property type="entry name" value="Uncharacterised protein YcnI-like PF07987, DUF1775"/>
    <property type="match status" value="1"/>
</dbReference>
<dbReference type="RefSeq" id="WP_259312467.1">
    <property type="nucleotide sequence ID" value="NZ_CP087164.1"/>
</dbReference>
<feature type="chain" id="PRO_5038987383" description="DUF1775 domain-containing protein" evidence="4">
    <location>
        <begin position="24"/>
        <end position="270"/>
    </location>
</feature>
<dbReference type="InterPro" id="IPR014755">
    <property type="entry name" value="Cu-Rt/internalin_Ig-like"/>
</dbReference>
<feature type="compositionally biased region" description="Low complexity" evidence="3">
    <location>
        <begin position="161"/>
        <end position="179"/>
    </location>
</feature>
<feature type="domain" description="YncI copper-binding" evidence="6">
    <location>
        <begin position="24"/>
        <end position="167"/>
    </location>
</feature>
<evidence type="ECO:0000259" key="6">
    <source>
        <dbReference type="Pfam" id="PF07987"/>
    </source>
</evidence>